<reference evidence="1 2" key="1">
    <citation type="submission" date="2016-10" db="EMBL/GenBank/DDBJ databases">
        <authorList>
            <person name="de Groot N.N."/>
        </authorList>
    </citation>
    <scope>NUCLEOTIDE SEQUENCE [LARGE SCALE GENOMIC DNA]</scope>
    <source>
        <strain evidence="1 2">ATCC 51969</strain>
    </source>
</reference>
<dbReference type="Proteomes" id="UP000183129">
    <property type="component" value="Unassembled WGS sequence"/>
</dbReference>
<dbReference type="InterPro" id="IPR013783">
    <property type="entry name" value="Ig-like_fold"/>
</dbReference>
<organism evidence="1 2">
    <name type="scientific">Pedobacter antarcticus</name>
    <dbReference type="NCBI Taxonomy" id="34086"/>
    <lineage>
        <taxon>Bacteria</taxon>
        <taxon>Pseudomonadati</taxon>
        <taxon>Bacteroidota</taxon>
        <taxon>Sphingobacteriia</taxon>
        <taxon>Sphingobacteriales</taxon>
        <taxon>Sphingobacteriaceae</taxon>
        <taxon>Pedobacter</taxon>
    </lineage>
</organism>
<gene>
    <name evidence="1" type="ORF">SAMN03003324_02560</name>
</gene>
<dbReference type="AlphaFoldDB" id="A0A1I2G9B7"/>
<evidence type="ECO:0000313" key="2">
    <source>
        <dbReference type="Proteomes" id="UP000183129"/>
    </source>
</evidence>
<proteinExistence type="predicted"/>
<accession>A0A1I2G9B7</accession>
<dbReference type="STRING" id="34086.SAMN04488084_104125"/>
<sequence>MMKGFAKTKILLFILLFSGLYGSAQVKYAFLRDTISIQSDQTFTNFLNVHNESGQRTVLYYDRPNSNLPKALIGLPDSLVLQAGEAKKYPLKFLANRQTIRQNLQSFIISLRSAAPSDKSLMQSDASFYTQLTDAEGLSLGLEQDEVYLSQLNDRAQVMVRLVNHGYVPLTFTLNLSGVPDGLEFTGQTMRMTLEPGEQQILPFEAAYRTNFKRSEDFIVTIKAIDDLGNQLAVKMLKVFSITSSRNLGQFSTLLSNPPNSVSLLYGNLNGSSDYFQFRTNGKTVVNGSSTLEYRLNMDRYSQQDSKTVNVYDSYLDYQTKTWGIKAGSIYESSDFQLYGRGLKVNMRVAQSGVLSAMALENNYLLFNGNNFNRQGARILGADYQENSPGNNLRKASYIYSNDRYTGLNAHQIGFRSDFILSGQERLALQAAYTVEHNFIKNTKAQQGASGGFNYRRQTDNINISFNSFYSTPYFTGLQRGLFFSDLRADWKLDQEGNKSLYVFGNAMINRPKFQPQEGILMFRDFKNAIYNYGLGYQIRKGSVYTNFSPYLMRQSLQTSGYEYKNPENTDWDASSIRMKLLTGYTGGLYNVSVNADYGYTYLNTSGNPVAPFHSLKINASYSMPLLGFTGTMQINPYYLTDVLNIGNQTKYRMYNFGPNVRIYAWERKLEFALSALYNYYGYTHNNNYTTNAFAKYELKNNWIITAEMQYAVNRQRIFRQEYASAGGERLDLENPVENYVNNFNVDYRQLRFGVQKKFGRSINTALRKLKLNYFEDHNGNGIRENDEPYVSGLIVKINGESAQTDRKGHVEFGVEEKIRYVISVNNTKGWSLQEPTIVFTDKNKSLQIPLVKTQALQGKLVVKKNKYVDNFPVLAGIKVSATDPFGRVHQTYTDDRGNFIFYLPRNKYMVSIETKGLPFSIENAAEEVTLKGSPLDILTFIYTDERRKIGVTRF</sequence>
<dbReference type="Gene3D" id="2.60.40.10">
    <property type="entry name" value="Immunoglobulins"/>
    <property type="match status" value="1"/>
</dbReference>
<dbReference type="EMBL" id="FONS01000005">
    <property type="protein sequence ID" value="SFF13547.1"/>
    <property type="molecule type" value="Genomic_DNA"/>
</dbReference>
<evidence type="ECO:0008006" key="3">
    <source>
        <dbReference type="Google" id="ProtNLM"/>
    </source>
</evidence>
<evidence type="ECO:0000313" key="1">
    <source>
        <dbReference type="EMBL" id="SFF13547.1"/>
    </source>
</evidence>
<name>A0A1I2G9B7_9SPHI</name>
<protein>
    <recommendedName>
        <fullName evidence="3">SD-repeat containing protein B domain-containing protein</fullName>
    </recommendedName>
</protein>